<comment type="subcellular location">
    <subcellularLocation>
        <location evidence="2">Cell membrane</location>
        <topology evidence="2">Multi-pass membrane protein</topology>
    </subcellularLocation>
</comment>
<evidence type="ECO:0000313" key="18">
    <source>
        <dbReference type="Proteomes" id="UP000637359"/>
    </source>
</evidence>
<sequence>MKTIRIRTFTILCCTFLTLVPWVFFVTVHVMETKSFRFDIKEEQRNQLEQTIQLVEENKANWTSPVWQDQFNQHLKESKIDVSIQSASDDVIFESSSYQERTSRKSEQVTVIEDGQIVGRVYVSYSNTRMNQTIAAILGFVIALLLSALAFRKYILKPLEGMGSGARQIAEGDLDVELPKSIVTEIADVRDGFNVMVEGLKKSFRKQAELDENRRFVIAAVAHDLRTPLFALRGYLDGLEQGIADSPEKRAKYLAVCKEKSAQLDRLVEDLFTYKKTEISEMELKKNKVNLEQVVEHAIDTLTPSAKDKNITMMRTGLEGDVVVTGDAHLLERAITNILDNAVRHTPPHGKITIHLEQANQQVIFSVRDTGVGFTEEELKHAFDPLFRGEKSRNALTGGAGLGLTISQRIIRLHGGALTVTNHATGGAIVKGSLPWYCEPTL</sequence>
<dbReference type="Pfam" id="PF00672">
    <property type="entry name" value="HAMP"/>
    <property type="match status" value="1"/>
</dbReference>
<evidence type="ECO:0000256" key="14">
    <source>
        <dbReference type="SAM" id="Phobius"/>
    </source>
</evidence>
<dbReference type="Gene3D" id="1.10.287.130">
    <property type="match status" value="1"/>
</dbReference>
<evidence type="ECO:0000256" key="6">
    <source>
        <dbReference type="ARBA" id="ARBA00022679"/>
    </source>
</evidence>
<keyword evidence="8" id="KW-0547">Nucleotide-binding</keyword>
<feature type="domain" description="Histidine kinase" evidence="15">
    <location>
        <begin position="220"/>
        <end position="438"/>
    </location>
</feature>
<evidence type="ECO:0000259" key="16">
    <source>
        <dbReference type="PROSITE" id="PS50885"/>
    </source>
</evidence>
<comment type="caution">
    <text evidence="17">The sequence shown here is derived from an EMBL/GenBank/DDBJ whole genome shotgun (WGS) entry which is preliminary data.</text>
</comment>
<keyword evidence="12" id="KW-0902">Two-component regulatory system</keyword>
<reference evidence="17" key="1">
    <citation type="submission" date="2020-08" db="EMBL/GenBank/DDBJ databases">
        <title>Genome public.</title>
        <authorList>
            <person name="Liu C."/>
            <person name="Sun Q."/>
        </authorList>
    </citation>
    <scope>NUCLEOTIDE SEQUENCE</scope>
    <source>
        <strain evidence="17">BX22</strain>
    </source>
</reference>
<keyword evidence="11 14" id="KW-1133">Transmembrane helix</keyword>
<dbReference type="PROSITE" id="PS50885">
    <property type="entry name" value="HAMP"/>
    <property type="match status" value="1"/>
</dbReference>
<dbReference type="PRINTS" id="PR00344">
    <property type="entry name" value="BCTRLSENSOR"/>
</dbReference>
<dbReference type="CDD" id="cd00082">
    <property type="entry name" value="HisKA"/>
    <property type="match status" value="1"/>
</dbReference>
<dbReference type="InterPro" id="IPR003594">
    <property type="entry name" value="HATPase_dom"/>
</dbReference>
<keyword evidence="13 14" id="KW-0472">Membrane</keyword>
<evidence type="ECO:0000256" key="10">
    <source>
        <dbReference type="ARBA" id="ARBA00022840"/>
    </source>
</evidence>
<dbReference type="InterPro" id="IPR003661">
    <property type="entry name" value="HisK_dim/P_dom"/>
</dbReference>
<proteinExistence type="predicted"/>
<dbReference type="GO" id="GO:0005886">
    <property type="term" value="C:plasma membrane"/>
    <property type="evidence" value="ECO:0007669"/>
    <property type="project" value="UniProtKB-SubCell"/>
</dbReference>
<organism evidence="17 18">
    <name type="scientific">Ornithinibacillus hominis</name>
    <dbReference type="NCBI Taxonomy" id="2763055"/>
    <lineage>
        <taxon>Bacteria</taxon>
        <taxon>Bacillati</taxon>
        <taxon>Bacillota</taxon>
        <taxon>Bacilli</taxon>
        <taxon>Bacillales</taxon>
        <taxon>Bacillaceae</taxon>
        <taxon>Ornithinibacillus</taxon>
    </lineage>
</organism>
<dbReference type="InterPro" id="IPR036097">
    <property type="entry name" value="HisK_dim/P_sf"/>
</dbReference>
<evidence type="ECO:0000256" key="1">
    <source>
        <dbReference type="ARBA" id="ARBA00000085"/>
    </source>
</evidence>
<comment type="catalytic activity">
    <reaction evidence="1">
        <text>ATP + protein L-histidine = ADP + protein N-phospho-L-histidine.</text>
        <dbReference type="EC" id="2.7.13.3"/>
    </reaction>
</comment>
<feature type="domain" description="HAMP" evidence="16">
    <location>
        <begin position="153"/>
        <end position="205"/>
    </location>
</feature>
<dbReference type="PROSITE" id="PS50109">
    <property type="entry name" value="HIS_KIN"/>
    <property type="match status" value="1"/>
</dbReference>
<name>A0A923L2K6_9BACI</name>
<keyword evidence="5" id="KW-0597">Phosphoprotein</keyword>
<evidence type="ECO:0000256" key="13">
    <source>
        <dbReference type="ARBA" id="ARBA00023136"/>
    </source>
</evidence>
<feature type="transmembrane region" description="Helical" evidence="14">
    <location>
        <begin position="9"/>
        <end position="31"/>
    </location>
</feature>
<dbReference type="SUPFAM" id="SSF47384">
    <property type="entry name" value="Homodimeric domain of signal transducing histidine kinase"/>
    <property type="match status" value="1"/>
</dbReference>
<dbReference type="Gene3D" id="6.10.340.10">
    <property type="match status" value="1"/>
</dbReference>
<dbReference type="CDD" id="cd00075">
    <property type="entry name" value="HATPase"/>
    <property type="match status" value="1"/>
</dbReference>
<dbReference type="Gene3D" id="3.30.565.10">
    <property type="entry name" value="Histidine kinase-like ATPase, C-terminal domain"/>
    <property type="match status" value="1"/>
</dbReference>
<dbReference type="CDD" id="cd06225">
    <property type="entry name" value="HAMP"/>
    <property type="match status" value="1"/>
</dbReference>
<dbReference type="EMBL" id="JACOOL010000001">
    <property type="protein sequence ID" value="MBC5635295.1"/>
    <property type="molecule type" value="Genomic_DNA"/>
</dbReference>
<keyword evidence="10" id="KW-0067">ATP-binding</keyword>
<evidence type="ECO:0000259" key="15">
    <source>
        <dbReference type="PROSITE" id="PS50109"/>
    </source>
</evidence>
<accession>A0A923L2K6</accession>
<evidence type="ECO:0000256" key="5">
    <source>
        <dbReference type="ARBA" id="ARBA00022553"/>
    </source>
</evidence>
<dbReference type="EC" id="2.7.13.3" evidence="3"/>
<dbReference type="InterPro" id="IPR004358">
    <property type="entry name" value="Sig_transdc_His_kin-like_C"/>
</dbReference>
<dbReference type="FunFam" id="3.30.565.10:FF:000006">
    <property type="entry name" value="Sensor histidine kinase WalK"/>
    <property type="match status" value="1"/>
</dbReference>
<dbReference type="SMART" id="SM00387">
    <property type="entry name" value="HATPase_c"/>
    <property type="match status" value="1"/>
</dbReference>
<dbReference type="SUPFAM" id="SSF55874">
    <property type="entry name" value="ATPase domain of HSP90 chaperone/DNA topoisomerase II/histidine kinase"/>
    <property type="match status" value="1"/>
</dbReference>
<dbReference type="InterPro" id="IPR036890">
    <property type="entry name" value="HATPase_C_sf"/>
</dbReference>
<dbReference type="InterPro" id="IPR003660">
    <property type="entry name" value="HAMP_dom"/>
</dbReference>
<dbReference type="GO" id="GO:0000155">
    <property type="term" value="F:phosphorelay sensor kinase activity"/>
    <property type="evidence" value="ECO:0007669"/>
    <property type="project" value="InterPro"/>
</dbReference>
<dbReference type="SMART" id="SM00304">
    <property type="entry name" value="HAMP"/>
    <property type="match status" value="1"/>
</dbReference>
<keyword evidence="9 17" id="KW-0418">Kinase</keyword>
<evidence type="ECO:0000313" key="17">
    <source>
        <dbReference type="EMBL" id="MBC5635295.1"/>
    </source>
</evidence>
<dbReference type="PANTHER" id="PTHR45528">
    <property type="entry name" value="SENSOR HISTIDINE KINASE CPXA"/>
    <property type="match status" value="1"/>
</dbReference>
<dbReference type="InterPro" id="IPR050398">
    <property type="entry name" value="HssS/ArlS-like"/>
</dbReference>
<dbReference type="InterPro" id="IPR005467">
    <property type="entry name" value="His_kinase_dom"/>
</dbReference>
<feature type="transmembrane region" description="Helical" evidence="14">
    <location>
        <begin position="133"/>
        <end position="151"/>
    </location>
</feature>
<dbReference type="SMART" id="SM00388">
    <property type="entry name" value="HisKA"/>
    <property type="match status" value="1"/>
</dbReference>
<protein>
    <recommendedName>
        <fullName evidence="3">histidine kinase</fullName>
        <ecNumber evidence="3">2.7.13.3</ecNumber>
    </recommendedName>
</protein>
<dbReference type="Pfam" id="PF02518">
    <property type="entry name" value="HATPase_c"/>
    <property type="match status" value="1"/>
</dbReference>
<evidence type="ECO:0000256" key="3">
    <source>
        <dbReference type="ARBA" id="ARBA00012438"/>
    </source>
</evidence>
<dbReference type="GO" id="GO:0005524">
    <property type="term" value="F:ATP binding"/>
    <property type="evidence" value="ECO:0007669"/>
    <property type="project" value="UniProtKB-KW"/>
</dbReference>
<evidence type="ECO:0000256" key="9">
    <source>
        <dbReference type="ARBA" id="ARBA00022777"/>
    </source>
</evidence>
<evidence type="ECO:0000256" key="2">
    <source>
        <dbReference type="ARBA" id="ARBA00004651"/>
    </source>
</evidence>
<evidence type="ECO:0000256" key="4">
    <source>
        <dbReference type="ARBA" id="ARBA00022475"/>
    </source>
</evidence>
<keyword evidence="7 14" id="KW-0812">Transmembrane</keyword>
<dbReference type="Pfam" id="PF00512">
    <property type="entry name" value="HisKA"/>
    <property type="match status" value="1"/>
</dbReference>
<evidence type="ECO:0000256" key="12">
    <source>
        <dbReference type="ARBA" id="ARBA00023012"/>
    </source>
</evidence>
<evidence type="ECO:0000256" key="8">
    <source>
        <dbReference type="ARBA" id="ARBA00022741"/>
    </source>
</evidence>
<keyword evidence="4" id="KW-1003">Cell membrane</keyword>
<keyword evidence="18" id="KW-1185">Reference proteome</keyword>
<dbReference type="AlphaFoldDB" id="A0A923L2K6"/>
<dbReference type="PANTHER" id="PTHR45528:SF8">
    <property type="entry name" value="HISTIDINE KINASE"/>
    <property type="match status" value="1"/>
</dbReference>
<dbReference type="SUPFAM" id="SSF158472">
    <property type="entry name" value="HAMP domain-like"/>
    <property type="match status" value="1"/>
</dbReference>
<evidence type="ECO:0000256" key="7">
    <source>
        <dbReference type="ARBA" id="ARBA00022692"/>
    </source>
</evidence>
<dbReference type="Proteomes" id="UP000637359">
    <property type="component" value="Unassembled WGS sequence"/>
</dbReference>
<evidence type="ECO:0000256" key="11">
    <source>
        <dbReference type="ARBA" id="ARBA00022989"/>
    </source>
</evidence>
<dbReference type="RefSeq" id="WP_186868008.1">
    <property type="nucleotide sequence ID" value="NZ_JACOOL010000001.1"/>
</dbReference>
<keyword evidence="6" id="KW-0808">Transferase</keyword>
<gene>
    <name evidence="17" type="ORF">H8S33_00520</name>
</gene>